<keyword evidence="5" id="KW-0479">Metal-binding</keyword>
<evidence type="ECO:0000313" key="9">
    <source>
        <dbReference type="EMBL" id="MFD0922923.1"/>
    </source>
</evidence>
<accession>A0ABW3FZ31</accession>
<dbReference type="Gene3D" id="3.40.390.10">
    <property type="entry name" value="Collagenase (Catalytic Domain)"/>
    <property type="match status" value="1"/>
</dbReference>
<comment type="similarity">
    <text evidence="2">Belongs to the peptidase M7 family.</text>
</comment>
<dbReference type="PIRSF" id="PIRSF016573">
    <property type="entry name" value="Peptidase_M7"/>
    <property type="match status" value="1"/>
</dbReference>
<keyword evidence="8" id="KW-0732">Signal</keyword>
<evidence type="ECO:0000256" key="6">
    <source>
        <dbReference type="ARBA" id="ARBA00023049"/>
    </source>
</evidence>
<dbReference type="PRINTS" id="PR00787">
    <property type="entry name" value="NEUTRALPTASE"/>
</dbReference>
<organism evidence="9 10">
    <name type="scientific">Saccharopolyspora rosea</name>
    <dbReference type="NCBI Taxonomy" id="524884"/>
    <lineage>
        <taxon>Bacteria</taxon>
        <taxon>Bacillati</taxon>
        <taxon>Actinomycetota</taxon>
        <taxon>Actinomycetes</taxon>
        <taxon>Pseudonocardiales</taxon>
        <taxon>Pseudonocardiaceae</taxon>
        <taxon>Saccharopolyspora</taxon>
    </lineage>
</organism>
<evidence type="ECO:0000256" key="1">
    <source>
        <dbReference type="ARBA" id="ARBA00000612"/>
    </source>
</evidence>
<comment type="caution">
    <text evidence="9">The sequence shown here is derived from an EMBL/GenBank/DDBJ whole genome shotgun (WGS) entry which is preliminary data.</text>
</comment>
<dbReference type="GO" id="GO:0008237">
    <property type="term" value="F:metallopeptidase activity"/>
    <property type="evidence" value="ECO:0007669"/>
    <property type="project" value="UniProtKB-KW"/>
</dbReference>
<comment type="catalytic activity">
    <reaction evidence="1">
        <text>Hydrolyzes proteins with a preference for Tyr or Phe in the P1' position. Has no action on amino-acid p-nitroanilides.</text>
        <dbReference type="EC" id="3.4.24.77"/>
    </reaction>
</comment>
<evidence type="ECO:0000256" key="5">
    <source>
        <dbReference type="ARBA" id="ARBA00022723"/>
    </source>
</evidence>
<dbReference type="EMBL" id="JBHTIW010000026">
    <property type="protein sequence ID" value="MFD0922923.1"/>
    <property type="molecule type" value="Genomic_DNA"/>
</dbReference>
<dbReference type="InterPro" id="IPR024079">
    <property type="entry name" value="MetalloPept_cat_dom_sf"/>
</dbReference>
<evidence type="ECO:0000256" key="8">
    <source>
        <dbReference type="SAM" id="SignalP"/>
    </source>
</evidence>
<evidence type="ECO:0000256" key="3">
    <source>
        <dbReference type="ARBA" id="ARBA00012325"/>
    </source>
</evidence>
<keyword evidence="6 9" id="KW-0645">Protease</keyword>
<evidence type="ECO:0000256" key="7">
    <source>
        <dbReference type="ARBA" id="ARBA00029927"/>
    </source>
</evidence>
<gene>
    <name evidence="9" type="ORF">ACFQ16_24525</name>
</gene>
<feature type="signal peptide" evidence="8">
    <location>
        <begin position="1"/>
        <end position="23"/>
    </location>
</feature>
<evidence type="ECO:0000313" key="10">
    <source>
        <dbReference type="Proteomes" id="UP001597018"/>
    </source>
</evidence>
<proteinExistence type="inferred from homology"/>
<keyword evidence="10" id="KW-1185">Reference proteome</keyword>
<keyword evidence="9" id="KW-0378">Hydrolase</keyword>
<dbReference type="SUPFAM" id="SSF55486">
    <property type="entry name" value="Metalloproteases ('zincins'), catalytic domain"/>
    <property type="match status" value="1"/>
</dbReference>
<dbReference type="Proteomes" id="UP001597018">
    <property type="component" value="Unassembled WGS sequence"/>
</dbReference>
<keyword evidence="6 9" id="KW-0482">Metalloprotease</keyword>
<reference evidence="10" key="1">
    <citation type="journal article" date="2019" name="Int. J. Syst. Evol. Microbiol.">
        <title>The Global Catalogue of Microorganisms (GCM) 10K type strain sequencing project: providing services to taxonomists for standard genome sequencing and annotation.</title>
        <authorList>
            <consortium name="The Broad Institute Genomics Platform"/>
            <consortium name="The Broad Institute Genome Sequencing Center for Infectious Disease"/>
            <person name="Wu L."/>
            <person name="Ma J."/>
        </authorList>
    </citation>
    <scope>NUCLEOTIDE SEQUENCE [LARGE SCALE GENOMIC DNA]</scope>
    <source>
        <strain evidence="10">CCUG 56401</strain>
    </source>
</reference>
<protein>
    <recommendedName>
        <fullName evidence="4">Extracellular small neutral protease</fullName>
        <ecNumber evidence="3">3.4.24.77</ecNumber>
    </recommendedName>
    <alternativeName>
        <fullName evidence="7">Snapalysin</fullName>
    </alternativeName>
</protein>
<dbReference type="InterPro" id="IPR000013">
    <property type="entry name" value="Peptidase_M7"/>
</dbReference>
<evidence type="ECO:0000256" key="4">
    <source>
        <dbReference type="ARBA" id="ARBA00019129"/>
    </source>
</evidence>
<name>A0ABW3FZ31_9PSEU</name>
<dbReference type="EC" id="3.4.24.77" evidence="3"/>
<sequence length="174" mass="18439">MRFVLGILTALAVLIGVPGIASAAPQDVHVVTYDAGRSAEFRQAVDQGAQIWNDSVKNVRFEPANGGSADVVVLADDGWPRTQPDDLGKGTVWMGREAVNEGHDVTRIAAHELGHILGLPDHRTGDCAELMSGASAGPSCKNPKPNAQEIAQVEQNFAGGARIVPRLIREEASR</sequence>
<dbReference type="Pfam" id="PF02031">
    <property type="entry name" value="Peptidase_M7"/>
    <property type="match status" value="1"/>
</dbReference>
<evidence type="ECO:0000256" key="2">
    <source>
        <dbReference type="ARBA" id="ARBA00006571"/>
    </source>
</evidence>
<dbReference type="RefSeq" id="WP_263251417.1">
    <property type="nucleotide sequence ID" value="NZ_BAABLT010000055.1"/>
</dbReference>
<feature type="chain" id="PRO_5046479323" description="Extracellular small neutral protease" evidence="8">
    <location>
        <begin position="24"/>
        <end position="174"/>
    </location>
</feature>